<dbReference type="Gene3D" id="1.10.10.60">
    <property type="entry name" value="Homeodomain-like"/>
    <property type="match status" value="2"/>
</dbReference>
<dbReference type="SUPFAM" id="SSF52172">
    <property type="entry name" value="CheY-like"/>
    <property type="match status" value="1"/>
</dbReference>
<evidence type="ECO:0000259" key="6">
    <source>
        <dbReference type="PROSITE" id="PS50110"/>
    </source>
</evidence>
<protein>
    <submittedName>
        <fullName evidence="7">Response regulator</fullName>
    </submittedName>
</protein>
<organism evidence="7 8">
    <name type="scientific">Lysinibacillus antri</name>
    <dbReference type="NCBI Taxonomy" id="2498145"/>
    <lineage>
        <taxon>Bacteria</taxon>
        <taxon>Bacillati</taxon>
        <taxon>Bacillota</taxon>
        <taxon>Bacilli</taxon>
        <taxon>Bacillales</taxon>
        <taxon>Bacillaceae</taxon>
        <taxon>Lysinibacillus</taxon>
    </lineage>
</organism>
<dbReference type="PRINTS" id="PR00032">
    <property type="entry name" value="HTHARAC"/>
</dbReference>
<dbReference type="Pfam" id="PF12833">
    <property type="entry name" value="HTH_18"/>
    <property type="match status" value="1"/>
</dbReference>
<dbReference type="SMART" id="SM00342">
    <property type="entry name" value="HTH_ARAC"/>
    <property type="match status" value="1"/>
</dbReference>
<evidence type="ECO:0000313" key="7">
    <source>
        <dbReference type="EMBL" id="RUL47257.1"/>
    </source>
</evidence>
<sequence>MMNLFILEDEAFIRDGLEFYFKKNFKEQLNIFSFSNGEELMSTSDELVPDIVISDINLPGINGIETVRSLQEQYDFKAIFLSGYNDYHYLRSAIHLGVEDYLLKPVDYVSLKKLVLSYIDDKQSNLYEKNKRFLINMINNNPLNEDVAQQVKELEYAYFHVSLHSFYKESRVPINAIAYTIPLFDEEIIVVNAMSKVNCTCKYCFSFHGEEIERLSKYVKDLLLLKDIHMKQKELSHQFNDFFINFNNPNEMKDLLEKLEQATTTKQKSDIILVFLIQYMSNFKDLSNFDLLKKIANLSTQNYLTNEDIETIIANYIKPLILNLTKDSSSESLFTKEVIQFIDVNFKDPALDLNYLSSIFNKSSANLSIIIKKALQKNFTVYLNELRIDQAKQLLADTKIKINDVSREVGYNNDEYFTKVFKKYTGVTPLKFRNLHTP</sequence>
<dbReference type="PROSITE" id="PS01124">
    <property type="entry name" value="HTH_ARAC_FAMILY_2"/>
    <property type="match status" value="1"/>
</dbReference>
<evidence type="ECO:0000313" key="8">
    <source>
        <dbReference type="Proteomes" id="UP000287910"/>
    </source>
</evidence>
<keyword evidence="4" id="KW-0597">Phosphoprotein</keyword>
<feature type="domain" description="Response regulatory" evidence="6">
    <location>
        <begin position="3"/>
        <end position="119"/>
    </location>
</feature>
<comment type="caution">
    <text evidence="7">The sequence shown here is derived from an EMBL/GenBank/DDBJ whole genome shotgun (WGS) entry which is preliminary data.</text>
</comment>
<dbReference type="GO" id="GO:0043565">
    <property type="term" value="F:sequence-specific DNA binding"/>
    <property type="evidence" value="ECO:0007669"/>
    <property type="project" value="InterPro"/>
</dbReference>
<dbReference type="AlphaFoldDB" id="A0A432L7J7"/>
<dbReference type="PROSITE" id="PS00041">
    <property type="entry name" value="HTH_ARAC_FAMILY_1"/>
    <property type="match status" value="1"/>
</dbReference>
<dbReference type="Proteomes" id="UP000287910">
    <property type="component" value="Unassembled WGS sequence"/>
</dbReference>
<dbReference type="SUPFAM" id="SSF46689">
    <property type="entry name" value="Homeodomain-like"/>
    <property type="match status" value="1"/>
</dbReference>
<dbReference type="PANTHER" id="PTHR43280:SF28">
    <property type="entry name" value="HTH-TYPE TRANSCRIPTIONAL ACTIVATOR RHAS"/>
    <property type="match status" value="1"/>
</dbReference>
<dbReference type="SMART" id="SM00448">
    <property type="entry name" value="REC"/>
    <property type="match status" value="1"/>
</dbReference>
<dbReference type="Pfam" id="PF00072">
    <property type="entry name" value="Response_reg"/>
    <property type="match status" value="1"/>
</dbReference>
<dbReference type="PANTHER" id="PTHR43280">
    <property type="entry name" value="ARAC-FAMILY TRANSCRIPTIONAL REGULATOR"/>
    <property type="match status" value="1"/>
</dbReference>
<dbReference type="InterPro" id="IPR018060">
    <property type="entry name" value="HTH_AraC"/>
</dbReference>
<evidence type="ECO:0000256" key="3">
    <source>
        <dbReference type="ARBA" id="ARBA00023163"/>
    </source>
</evidence>
<evidence type="ECO:0000256" key="1">
    <source>
        <dbReference type="ARBA" id="ARBA00023015"/>
    </source>
</evidence>
<proteinExistence type="predicted"/>
<name>A0A432L7J7_9BACI</name>
<keyword evidence="8" id="KW-1185">Reference proteome</keyword>
<dbReference type="Gene3D" id="3.40.50.2300">
    <property type="match status" value="1"/>
</dbReference>
<dbReference type="GO" id="GO:0003700">
    <property type="term" value="F:DNA-binding transcription factor activity"/>
    <property type="evidence" value="ECO:0007669"/>
    <property type="project" value="InterPro"/>
</dbReference>
<dbReference type="PROSITE" id="PS50110">
    <property type="entry name" value="RESPONSE_REGULATORY"/>
    <property type="match status" value="1"/>
</dbReference>
<dbReference type="GO" id="GO:0000160">
    <property type="term" value="P:phosphorelay signal transduction system"/>
    <property type="evidence" value="ECO:0007669"/>
    <property type="project" value="InterPro"/>
</dbReference>
<feature type="domain" description="HTH araC/xylS-type" evidence="5">
    <location>
        <begin position="336"/>
        <end position="435"/>
    </location>
</feature>
<keyword evidence="2" id="KW-0238">DNA-binding</keyword>
<gene>
    <name evidence="7" type="ORF">EK386_18505</name>
</gene>
<keyword evidence="3" id="KW-0804">Transcription</keyword>
<dbReference type="InterPro" id="IPR009057">
    <property type="entry name" value="Homeodomain-like_sf"/>
</dbReference>
<keyword evidence="1" id="KW-0805">Transcription regulation</keyword>
<dbReference type="InterPro" id="IPR011006">
    <property type="entry name" value="CheY-like_superfamily"/>
</dbReference>
<dbReference type="InterPro" id="IPR018062">
    <property type="entry name" value="HTH_AraC-typ_CS"/>
</dbReference>
<dbReference type="CDD" id="cd17536">
    <property type="entry name" value="REC_YesN-like"/>
    <property type="match status" value="1"/>
</dbReference>
<accession>A0A432L7J7</accession>
<feature type="modified residue" description="4-aspartylphosphate" evidence="4">
    <location>
        <position position="55"/>
    </location>
</feature>
<dbReference type="InterPro" id="IPR001789">
    <property type="entry name" value="Sig_transdc_resp-reg_receiver"/>
</dbReference>
<dbReference type="EMBL" id="RYYR01000041">
    <property type="protein sequence ID" value="RUL47257.1"/>
    <property type="molecule type" value="Genomic_DNA"/>
</dbReference>
<evidence type="ECO:0000259" key="5">
    <source>
        <dbReference type="PROSITE" id="PS01124"/>
    </source>
</evidence>
<evidence type="ECO:0000256" key="2">
    <source>
        <dbReference type="ARBA" id="ARBA00023125"/>
    </source>
</evidence>
<evidence type="ECO:0000256" key="4">
    <source>
        <dbReference type="PROSITE-ProRule" id="PRU00169"/>
    </source>
</evidence>
<reference evidence="7 8" key="1">
    <citation type="submission" date="2018-12" db="EMBL/GenBank/DDBJ databases">
        <title>Lysinibacillus antri sp. nov., isolated from a cave soil.</title>
        <authorList>
            <person name="Narsing Rao M.P."/>
            <person name="Zhang H."/>
            <person name="Dong Z.-Y."/>
            <person name="Niu X.-K."/>
            <person name="Zhang K."/>
            <person name="Fang B.-Z."/>
            <person name="Kang Y.-Q."/>
            <person name="Xiao M."/>
            <person name="Li W.-J."/>
        </authorList>
    </citation>
    <scope>NUCLEOTIDE SEQUENCE [LARGE SCALE GENOMIC DNA]</scope>
    <source>
        <strain evidence="7 8">SYSU K30002</strain>
    </source>
</reference>
<dbReference type="InterPro" id="IPR020449">
    <property type="entry name" value="Tscrpt_reg_AraC-type_HTH"/>
</dbReference>